<organism evidence="1 2">
    <name type="scientific">Scutellospora calospora</name>
    <dbReference type="NCBI Taxonomy" id="85575"/>
    <lineage>
        <taxon>Eukaryota</taxon>
        <taxon>Fungi</taxon>
        <taxon>Fungi incertae sedis</taxon>
        <taxon>Mucoromycota</taxon>
        <taxon>Glomeromycotina</taxon>
        <taxon>Glomeromycetes</taxon>
        <taxon>Diversisporales</taxon>
        <taxon>Gigasporaceae</taxon>
        <taxon>Scutellospora</taxon>
    </lineage>
</organism>
<name>A0ACA9KE44_9GLOM</name>
<evidence type="ECO:0000313" key="2">
    <source>
        <dbReference type="Proteomes" id="UP000789860"/>
    </source>
</evidence>
<sequence length="62" mass="7167">MLKDSDIYNNINNDDLLQVDEAEEVKTNNNILALAISKLLIQFGSSHHIEVIVYEIFLKLFF</sequence>
<accession>A0ACA9KE44</accession>
<keyword evidence="2" id="KW-1185">Reference proteome</keyword>
<reference evidence="1" key="1">
    <citation type="submission" date="2021-06" db="EMBL/GenBank/DDBJ databases">
        <authorList>
            <person name="Kallberg Y."/>
            <person name="Tangrot J."/>
            <person name="Rosling A."/>
        </authorList>
    </citation>
    <scope>NUCLEOTIDE SEQUENCE</scope>
    <source>
        <strain evidence="1">AU212A</strain>
    </source>
</reference>
<gene>
    <name evidence="1" type="ORF">SCALOS_LOCUS1904</name>
</gene>
<comment type="caution">
    <text evidence="1">The sequence shown here is derived from an EMBL/GenBank/DDBJ whole genome shotgun (WGS) entry which is preliminary data.</text>
</comment>
<dbReference type="Proteomes" id="UP000789860">
    <property type="component" value="Unassembled WGS sequence"/>
</dbReference>
<dbReference type="EMBL" id="CAJVPM010001502">
    <property type="protein sequence ID" value="CAG8468016.1"/>
    <property type="molecule type" value="Genomic_DNA"/>
</dbReference>
<proteinExistence type="predicted"/>
<protein>
    <submittedName>
        <fullName evidence="1">5609_t:CDS:1</fullName>
    </submittedName>
</protein>
<evidence type="ECO:0000313" key="1">
    <source>
        <dbReference type="EMBL" id="CAG8468016.1"/>
    </source>
</evidence>